<dbReference type="NCBIfam" id="NF007862">
    <property type="entry name" value="PRK10574.1"/>
    <property type="match status" value="1"/>
</dbReference>
<gene>
    <name evidence="7" type="ORF">DP202_15075</name>
</gene>
<comment type="subcellular location">
    <subcellularLocation>
        <location evidence="1">Membrane</location>
        <topology evidence="1">Single-pass membrane protein</topology>
    </subcellularLocation>
</comment>
<comment type="caution">
    <text evidence="7">The sequence shown here is derived from an EMBL/GenBank/DDBJ whole genome shotgun (WGS) entry which is preliminary data.</text>
</comment>
<name>A0A330GDA1_ENTCL</name>
<dbReference type="PRINTS" id="PR00813">
    <property type="entry name" value="BCTERIALGSPG"/>
</dbReference>
<accession>A0A330GDA1</accession>
<reference evidence="7 8" key="1">
    <citation type="submission" date="2018-06" db="EMBL/GenBank/DDBJ databases">
        <title>ACT-28, a chromosomally-encoded AmpC with carbapenemase activity from Enterobacter kobei.</title>
        <authorList>
            <person name="Jousset A.B."/>
            <person name="Oueslati S."/>
            <person name="Bernabeu S."/>
            <person name="Takissian J."/>
            <person name="Creton E."/>
            <person name="Vogel A."/>
            <person name="Cotellon G."/>
            <person name="Bonnin R.A."/>
            <person name="Dortet L."/>
            <person name="Naas T."/>
        </authorList>
    </citation>
    <scope>NUCLEOTIDE SEQUENCE [LARGE SCALE GENOMIC DNA]</scope>
    <source>
        <strain evidence="7 8">99B3</strain>
    </source>
</reference>
<dbReference type="GO" id="GO:0015627">
    <property type="term" value="C:type II protein secretion system complex"/>
    <property type="evidence" value="ECO:0007669"/>
    <property type="project" value="InterPro"/>
</dbReference>
<evidence type="ECO:0000256" key="2">
    <source>
        <dbReference type="ARBA" id="ARBA00005233"/>
    </source>
</evidence>
<dbReference type="EMBL" id="QMDH01000026">
    <property type="protein sequence ID" value="RAZ65980.1"/>
    <property type="molecule type" value="Genomic_DNA"/>
</dbReference>
<keyword evidence="6" id="KW-1133">Transmembrane helix</keyword>
<evidence type="ECO:0000313" key="7">
    <source>
        <dbReference type="EMBL" id="RAZ65980.1"/>
    </source>
</evidence>
<dbReference type="SUPFAM" id="SSF54523">
    <property type="entry name" value="Pili subunits"/>
    <property type="match status" value="1"/>
</dbReference>
<protein>
    <submittedName>
        <fullName evidence="7">Prepilin peptidase-dependent pilin</fullName>
    </submittedName>
</protein>
<keyword evidence="4" id="KW-0488">Methylation</keyword>
<dbReference type="NCBIfam" id="TIGR02532">
    <property type="entry name" value="IV_pilin_GFxxxE"/>
    <property type="match status" value="1"/>
</dbReference>
<evidence type="ECO:0000256" key="5">
    <source>
        <dbReference type="RuleBase" id="RU000389"/>
    </source>
</evidence>
<keyword evidence="6" id="KW-0812">Transmembrane</keyword>
<sequence length="145" mass="15482">MDRQQGFTLIELMVVIGIIAILSAIGVPAYQNYLRKAALTDMLQTFVPYRTAIELCALDHGGVASCDAGSNGIPSPTTTRYVSGMSVAKGIVTLTGQESLNGLEVVMSPQWNDGNGMTGWTRVCNASADSALKQACEDVFRFDTN</sequence>
<feature type="transmembrane region" description="Helical" evidence="6">
    <location>
        <begin position="6"/>
        <end position="27"/>
    </location>
</feature>
<evidence type="ECO:0000256" key="6">
    <source>
        <dbReference type="SAM" id="Phobius"/>
    </source>
</evidence>
<dbReference type="PANTHER" id="PTHR30093:SF34">
    <property type="entry name" value="PREPILIN PEPTIDASE-DEPENDENT PROTEIN D"/>
    <property type="match status" value="1"/>
</dbReference>
<evidence type="ECO:0000256" key="4">
    <source>
        <dbReference type="ARBA" id="ARBA00022481"/>
    </source>
</evidence>
<evidence type="ECO:0000256" key="1">
    <source>
        <dbReference type="ARBA" id="ARBA00004167"/>
    </source>
</evidence>
<dbReference type="PANTHER" id="PTHR30093">
    <property type="entry name" value="GENERAL SECRETION PATHWAY PROTEIN G"/>
    <property type="match status" value="1"/>
</dbReference>
<dbReference type="GO" id="GO:0016020">
    <property type="term" value="C:membrane"/>
    <property type="evidence" value="ECO:0007669"/>
    <property type="project" value="UniProtKB-SubCell"/>
</dbReference>
<comment type="subunit">
    <text evidence="3">The pili are polar flexible filaments of about 5.4 nanometers diameter and 2.5 micrometers average length; they consist of only a single polypeptide chain arranged in a helical configuration of five subunits per turn in the assembled pilus.</text>
</comment>
<dbReference type="RefSeq" id="WP_045327737.1">
    <property type="nucleotide sequence ID" value="NZ_CABMNQ010000026.1"/>
</dbReference>
<evidence type="ECO:0000313" key="8">
    <source>
        <dbReference type="Proteomes" id="UP000251576"/>
    </source>
</evidence>
<dbReference type="GO" id="GO:0007155">
    <property type="term" value="P:cell adhesion"/>
    <property type="evidence" value="ECO:0007669"/>
    <property type="project" value="InterPro"/>
</dbReference>
<dbReference type="InterPro" id="IPR045584">
    <property type="entry name" value="Pilin-like"/>
</dbReference>
<evidence type="ECO:0000256" key="3">
    <source>
        <dbReference type="ARBA" id="ARBA00011156"/>
    </source>
</evidence>
<dbReference type="AlphaFoldDB" id="A0A330GDA1"/>
<dbReference type="Gene3D" id="3.30.700.10">
    <property type="entry name" value="Glycoprotein, Type 4 Pilin"/>
    <property type="match status" value="1"/>
</dbReference>
<comment type="similarity">
    <text evidence="2 5">Belongs to the N-Me-Phe pilin family.</text>
</comment>
<dbReference type="Proteomes" id="UP000251576">
    <property type="component" value="Unassembled WGS sequence"/>
</dbReference>
<dbReference type="InterPro" id="IPR001082">
    <property type="entry name" value="Pilin"/>
</dbReference>
<organism evidence="7 8">
    <name type="scientific">Enterobacter cloacae</name>
    <dbReference type="NCBI Taxonomy" id="550"/>
    <lineage>
        <taxon>Bacteria</taxon>
        <taxon>Pseudomonadati</taxon>
        <taxon>Pseudomonadota</taxon>
        <taxon>Gammaproteobacteria</taxon>
        <taxon>Enterobacterales</taxon>
        <taxon>Enterobacteriaceae</taxon>
        <taxon>Enterobacter</taxon>
        <taxon>Enterobacter cloacae complex</taxon>
    </lineage>
</organism>
<dbReference type="GO" id="GO:0015628">
    <property type="term" value="P:protein secretion by the type II secretion system"/>
    <property type="evidence" value="ECO:0007669"/>
    <property type="project" value="InterPro"/>
</dbReference>
<dbReference type="InterPro" id="IPR000983">
    <property type="entry name" value="Bac_GSPG_pilin"/>
</dbReference>
<dbReference type="Pfam" id="PF07963">
    <property type="entry name" value="N_methyl"/>
    <property type="match status" value="1"/>
</dbReference>
<dbReference type="GO" id="GO:0044096">
    <property type="term" value="C:type IV pilus"/>
    <property type="evidence" value="ECO:0007669"/>
    <property type="project" value="TreeGrafter"/>
</dbReference>
<dbReference type="InterPro" id="IPR012902">
    <property type="entry name" value="N_methyl_site"/>
</dbReference>
<keyword evidence="5" id="KW-0281">Fimbrium</keyword>
<dbReference type="GO" id="GO:0043107">
    <property type="term" value="P:type IV pilus-dependent motility"/>
    <property type="evidence" value="ECO:0007669"/>
    <property type="project" value="TreeGrafter"/>
</dbReference>
<dbReference type="Pfam" id="PF00114">
    <property type="entry name" value="Pilin"/>
    <property type="match status" value="1"/>
</dbReference>
<dbReference type="PROSITE" id="PS00409">
    <property type="entry name" value="PROKAR_NTER_METHYL"/>
    <property type="match status" value="1"/>
</dbReference>
<proteinExistence type="inferred from homology"/>
<keyword evidence="6" id="KW-0472">Membrane</keyword>